<evidence type="ECO:0000313" key="6">
    <source>
        <dbReference type="Proteomes" id="UP000507470"/>
    </source>
</evidence>
<keyword evidence="2" id="KW-0597">Phosphoprotein</keyword>
<proteinExistence type="inferred from homology"/>
<evidence type="ECO:0000256" key="2">
    <source>
        <dbReference type="ARBA" id="ARBA00022553"/>
    </source>
</evidence>
<evidence type="ECO:0000313" key="5">
    <source>
        <dbReference type="EMBL" id="CAC5412936.1"/>
    </source>
</evidence>
<organism evidence="5 6">
    <name type="scientific">Mytilus coruscus</name>
    <name type="common">Sea mussel</name>
    <dbReference type="NCBI Taxonomy" id="42192"/>
    <lineage>
        <taxon>Eukaryota</taxon>
        <taxon>Metazoa</taxon>
        <taxon>Spiralia</taxon>
        <taxon>Lophotrochozoa</taxon>
        <taxon>Mollusca</taxon>
        <taxon>Bivalvia</taxon>
        <taxon>Autobranchia</taxon>
        <taxon>Pteriomorphia</taxon>
        <taxon>Mytilida</taxon>
        <taxon>Mytiloidea</taxon>
        <taxon>Mytilidae</taxon>
        <taxon>Mytilinae</taxon>
        <taxon>Mytilus</taxon>
    </lineage>
</organism>
<feature type="region of interest" description="Disordered" evidence="3">
    <location>
        <begin position="330"/>
        <end position="399"/>
    </location>
</feature>
<dbReference type="EMBL" id="CACVKT020008119">
    <property type="protein sequence ID" value="CAC5412936.1"/>
    <property type="molecule type" value="Genomic_DNA"/>
</dbReference>
<reference evidence="5 6" key="1">
    <citation type="submission" date="2020-06" db="EMBL/GenBank/DDBJ databases">
        <authorList>
            <person name="Li R."/>
            <person name="Bekaert M."/>
        </authorList>
    </citation>
    <scope>NUCLEOTIDE SEQUENCE [LARGE SCALE GENOMIC DNA]</scope>
    <source>
        <strain evidence="6">wild</strain>
    </source>
</reference>
<feature type="region of interest" description="Disordered" evidence="3">
    <location>
        <begin position="550"/>
        <end position="575"/>
    </location>
</feature>
<gene>
    <name evidence="5" type="ORF">MCOR_45901</name>
</gene>
<dbReference type="PANTHER" id="PTHR14454">
    <property type="entry name" value="GRB2-ASSOCIATED AND REGULATOR OF MAPK PROTEIN FAMILY MEMBER"/>
    <property type="match status" value="1"/>
</dbReference>
<evidence type="ECO:0000256" key="1">
    <source>
        <dbReference type="ARBA" id="ARBA00006392"/>
    </source>
</evidence>
<dbReference type="Gene3D" id="1.10.150.50">
    <property type="entry name" value="Transcription Factor, Ets-1"/>
    <property type="match status" value="1"/>
</dbReference>
<dbReference type="Proteomes" id="UP000507470">
    <property type="component" value="Unassembled WGS sequence"/>
</dbReference>
<dbReference type="AlphaFoldDB" id="A0A6J8DYK9"/>
<name>A0A6J8DYK9_MYTCO</name>
<dbReference type="InterPro" id="IPR052281">
    <property type="entry name" value="GAREM"/>
</dbReference>
<keyword evidence="6" id="KW-1185">Reference proteome</keyword>
<dbReference type="Pfam" id="PF12736">
    <property type="entry name" value="CABIT"/>
    <property type="match status" value="1"/>
</dbReference>
<accession>A0A6J8DYK9</accession>
<evidence type="ECO:0000259" key="4">
    <source>
        <dbReference type="Pfam" id="PF12736"/>
    </source>
</evidence>
<protein>
    <recommendedName>
        <fullName evidence="4">CABIT domain-containing protein</fullName>
    </recommendedName>
</protein>
<feature type="compositionally biased region" description="Polar residues" evidence="3">
    <location>
        <begin position="435"/>
        <end position="450"/>
    </location>
</feature>
<dbReference type="PANTHER" id="PTHR14454:SF11">
    <property type="entry name" value="SERRANO, ISOFORM F"/>
    <property type="match status" value="1"/>
</dbReference>
<dbReference type="OrthoDB" id="6077228at2759"/>
<evidence type="ECO:0000256" key="3">
    <source>
        <dbReference type="SAM" id="MobiDB-lite"/>
    </source>
</evidence>
<dbReference type="InterPro" id="IPR025946">
    <property type="entry name" value="CABIT_dom"/>
</dbReference>
<feature type="region of interest" description="Disordered" evidence="3">
    <location>
        <begin position="428"/>
        <end position="450"/>
    </location>
</feature>
<sequence length="861" mass="97920">MADRFRTVDDVYATVRKSPPQIADITWDDKPRHLKDLIVLCRDRMPFVAKIQKGTISSYIPGWRSDSSDSRSDSEDEMENLVHVLEVRCRKIIIIRRMQWNRQQAEYLPSQNEIQIPITYKGWFEVLPDDGRAVEYFDSIQSIANVKPKKFLVRTSIVGYHLANENGSSSWQPLEVKPGDVLTTGIVYMDQKKGKSSMRTFFKRILKSSKNHKKDQELKYLQCFDDQGKEIMIPLIMTGLFSPVGDVSSCNYDAVYELHDLVMAFRLPVKAQLVQDIEQENQTIVPNGMIILEGVQDEEVVGVAKFSTTGDRNAMYEIQADADIRLVKGMTKSRKSQRQRQNFEQDDVESPNTEMIPDPLYMNETSDPMLPMRVKVNKKSKGSGILDKLSVRSKSKKERASLKALQTAGVFSSRLSKSDMNLEDFFQVGDEDENNGGTTAKTDTSANSPKFISEFDSLDQSSNSFQDNSKSASYGMMRQYPLQNRDLPPVPNSTSSPRTGIYSDVVYEELPPAPQPPSSQHHNKLYGSHGDEEDGYMCPAQVKQKLRSENPYGTSGVVRTKPPVAPKENAKQIRARKVRSAIPGNIPDYEEFDNNVSNYSNHSNRNQIYSSPYRATALAETKRKSSLDERIFNDDQNLETRSTSDWNRTKSRSQKNLNFPANATVRSHNSCRIRNVMDVFNYHDSINDLRQSKEALNSVFPNNVDDYTENEGLRESRSFPTEYVRSASYVLSGDQDSRRYPRSASNSGFSDIYRGNDSAISGDYGFHGDSEFSYSEYSEYIDDGWLPPNDLVGLTVNEVSKSMRYIGMKDRVVIRLANEQIDGNLLCSLDKKLLREGFPELNALEIKKIVDFINGWRPKKK</sequence>
<feature type="domain" description="CABIT" evidence="4">
    <location>
        <begin position="83"/>
        <end position="334"/>
    </location>
</feature>
<feature type="region of interest" description="Disordered" evidence="3">
    <location>
        <begin position="508"/>
        <end position="532"/>
    </location>
</feature>
<comment type="similarity">
    <text evidence="1">Belongs to the GAREM family.</text>
</comment>
<dbReference type="InterPro" id="IPR013761">
    <property type="entry name" value="SAM/pointed_sf"/>
</dbReference>